<dbReference type="Proteomes" id="UP000572051">
    <property type="component" value="Unassembled WGS sequence"/>
</dbReference>
<keyword evidence="3" id="KW-1185">Reference proteome</keyword>
<dbReference type="InterPro" id="IPR011991">
    <property type="entry name" value="ArsR-like_HTH"/>
</dbReference>
<organism evidence="2 3">
    <name type="scientific">Nocardiopsis aegyptia</name>
    <dbReference type="NCBI Taxonomy" id="220378"/>
    <lineage>
        <taxon>Bacteria</taxon>
        <taxon>Bacillati</taxon>
        <taxon>Actinomycetota</taxon>
        <taxon>Actinomycetes</taxon>
        <taxon>Streptosporangiales</taxon>
        <taxon>Nocardiopsidaceae</taxon>
        <taxon>Nocardiopsis</taxon>
    </lineage>
</organism>
<evidence type="ECO:0000313" key="2">
    <source>
        <dbReference type="EMBL" id="NYJ37034.1"/>
    </source>
</evidence>
<dbReference type="InterPro" id="IPR036390">
    <property type="entry name" value="WH_DNA-bd_sf"/>
</dbReference>
<dbReference type="SUPFAM" id="SSF46785">
    <property type="entry name" value="Winged helix' DNA-binding domain"/>
    <property type="match status" value="1"/>
</dbReference>
<evidence type="ECO:0000259" key="1">
    <source>
        <dbReference type="SMART" id="SM00418"/>
    </source>
</evidence>
<proteinExistence type="predicted"/>
<dbReference type="SMART" id="SM00418">
    <property type="entry name" value="HTH_ARSR"/>
    <property type="match status" value="1"/>
</dbReference>
<sequence length="182" mass="19214">MNDEHDTRLADLEARVAELERRAAQRPPDTGPAAAPTAGDAFFALNALREHVTGRGGVVFAGLVRGEEGEAADSALEWQQGLTVEALADLDWSECAAALDALGHPVRLSLLHAVWSGTRTVAELAELSGFGTTGQIYHHMHQLSAAGWLTTLKRGHYAVPPERVIPLLTVLAAAGGANRSAP</sequence>
<dbReference type="EMBL" id="JACCFS010000001">
    <property type="protein sequence ID" value="NYJ37034.1"/>
    <property type="molecule type" value="Genomic_DNA"/>
</dbReference>
<comment type="caution">
    <text evidence="2">The sequence shown here is derived from an EMBL/GenBank/DDBJ whole genome shotgun (WGS) entry which is preliminary data.</text>
</comment>
<protein>
    <recommendedName>
        <fullName evidence="1">HTH arsR-type domain-containing protein</fullName>
    </recommendedName>
</protein>
<dbReference type="InterPro" id="IPR001845">
    <property type="entry name" value="HTH_ArsR_DNA-bd_dom"/>
</dbReference>
<dbReference type="CDD" id="cd00090">
    <property type="entry name" value="HTH_ARSR"/>
    <property type="match status" value="1"/>
</dbReference>
<gene>
    <name evidence="2" type="ORF">HNR10_004915</name>
</gene>
<dbReference type="RefSeq" id="WP_179827405.1">
    <property type="nucleotide sequence ID" value="NZ_JACCFS010000001.1"/>
</dbReference>
<dbReference type="Gene3D" id="1.10.10.10">
    <property type="entry name" value="Winged helix-like DNA-binding domain superfamily/Winged helix DNA-binding domain"/>
    <property type="match status" value="1"/>
</dbReference>
<feature type="domain" description="HTH arsR-type" evidence="1">
    <location>
        <begin position="97"/>
        <end position="176"/>
    </location>
</feature>
<dbReference type="GO" id="GO:0003700">
    <property type="term" value="F:DNA-binding transcription factor activity"/>
    <property type="evidence" value="ECO:0007669"/>
    <property type="project" value="InterPro"/>
</dbReference>
<reference evidence="2 3" key="1">
    <citation type="submission" date="2020-07" db="EMBL/GenBank/DDBJ databases">
        <title>Sequencing the genomes of 1000 actinobacteria strains.</title>
        <authorList>
            <person name="Klenk H.-P."/>
        </authorList>
    </citation>
    <scope>NUCLEOTIDE SEQUENCE [LARGE SCALE GENOMIC DNA]</scope>
    <source>
        <strain evidence="2 3">DSM 44442</strain>
    </source>
</reference>
<dbReference type="InterPro" id="IPR036388">
    <property type="entry name" value="WH-like_DNA-bd_sf"/>
</dbReference>
<accession>A0A7Z0ERN3</accession>
<evidence type="ECO:0000313" key="3">
    <source>
        <dbReference type="Proteomes" id="UP000572051"/>
    </source>
</evidence>
<dbReference type="AlphaFoldDB" id="A0A7Z0ERN3"/>
<name>A0A7Z0ERN3_9ACTN</name>